<evidence type="ECO:0000313" key="3">
    <source>
        <dbReference type="Proteomes" id="UP000054324"/>
    </source>
</evidence>
<dbReference type="EMBL" id="KL599014">
    <property type="protein sequence ID" value="KER18641.1"/>
    <property type="molecule type" value="Genomic_DNA"/>
</dbReference>
<dbReference type="AlphaFoldDB" id="A0A074YV57"/>
<accession>A0A074YV57</accession>
<dbReference type="InterPro" id="IPR003111">
    <property type="entry name" value="Lon_prtase_N"/>
</dbReference>
<protein>
    <recommendedName>
        <fullName evidence="1">Lon N-terminal domain-containing protein</fullName>
    </recommendedName>
</protein>
<evidence type="ECO:0000259" key="1">
    <source>
        <dbReference type="Pfam" id="PF02190"/>
    </source>
</evidence>
<dbReference type="Proteomes" id="UP000054324">
    <property type="component" value="Unassembled WGS sequence"/>
</dbReference>
<gene>
    <name evidence="2" type="ORF">T265_15920</name>
</gene>
<dbReference type="PANTHER" id="PTHR23327:SF42">
    <property type="entry name" value="LON PEPTIDASE N-TERMINAL DOMAIN AND RING FINGER PROTEIN C14F5.10C"/>
    <property type="match status" value="1"/>
</dbReference>
<dbReference type="KEGG" id="ovi:T265_15920"/>
<evidence type="ECO:0000313" key="2">
    <source>
        <dbReference type="EMBL" id="KER18641.1"/>
    </source>
</evidence>
<dbReference type="GO" id="GO:0061630">
    <property type="term" value="F:ubiquitin protein ligase activity"/>
    <property type="evidence" value="ECO:0007669"/>
    <property type="project" value="TreeGrafter"/>
</dbReference>
<reference evidence="2 3" key="1">
    <citation type="submission" date="2013-11" db="EMBL/GenBank/DDBJ databases">
        <title>Opisthorchis viverrini - life in the bile duct.</title>
        <authorList>
            <person name="Young N.D."/>
            <person name="Nagarajan N."/>
            <person name="Lin S.J."/>
            <person name="Korhonen P.K."/>
            <person name="Jex A.R."/>
            <person name="Hall R.S."/>
            <person name="Safavi-Hemami H."/>
            <person name="Kaewkong W."/>
            <person name="Bertrand D."/>
            <person name="Gao S."/>
            <person name="Seet Q."/>
            <person name="Wongkham S."/>
            <person name="Teh B.T."/>
            <person name="Wongkham C."/>
            <person name="Intapan P.M."/>
            <person name="Maleewong W."/>
            <person name="Yang X."/>
            <person name="Hu M."/>
            <person name="Wang Z."/>
            <person name="Hofmann A."/>
            <person name="Sternberg P.W."/>
            <person name="Tan P."/>
            <person name="Wang J."/>
            <person name="Gasser R.B."/>
        </authorList>
    </citation>
    <scope>NUCLEOTIDE SEQUENCE [LARGE SCALE GENOMIC DNA]</scope>
</reference>
<dbReference type="OrthoDB" id="264917at2759"/>
<dbReference type="Pfam" id="PF02190">
    <property type="entry name" value="LON_substr_bdg"/>
    <property type="match status" value="1"/>
</dbReference>
<proteinExistence type="predicted"/>
<keyword evidence="3" id="KW-1185">Reference proteome</keyword>
<dbReference type="Gene3D" id="2.30.130.40">
    <property type="entry name" value="LON domain-like"/>
    <property type="match status" value="1"/>
</dbReference>
<feature type="non-terminal residue" evidence="2">
    <location>
        <position position="49"/>
    </location>
</feature>
<dbReference type="PANTHER" id="PTHR23327">
    <property type="entry name" value="RING FINGER PROTEIN 127"/>
    <property type="match status" value="1"/>
</dbReference>
<dbReference type="InterPro" id="IPR015947">
    <property type="entry name" value="PUA-like_sf"/>
</dbReference>
<dbReference type="SUPFAM" id="SSF88697">
    <property type="entry name" value="PUA domain-like"/>
    <property type="match status" value="1"/>
</dbReference>
<dbReference type="CTD" id="20330085"/>
<dbReference type="STRING" id="6198.A0A074YV57"/>
<dbReference type="InterPro" id="IPR046336">
    <property type="entry name" value="Lon_prtase_N_sf"/>
</dbReference>
<dbReference type="GeneID" id="20330085"/>
<sequence length="49" mass="5441">MVCCLAFPGISCPLHIFEPRYRNMIRRAINSGSRRFGMFLPGSGSHGLS</sequence>
<organism evidence="2 3">
    <name type="scientific">Opisthorchis viverrini</name>
    <name type="common">Southeast Asian liver fluke</name>
    <dbReference type="NCBI Taxonomy" id="6198"/>
    <lineage>
        <taxon>Eukaryota</taxon>
        <taxon>Metazoa</taxon>
        <taxon>Spiralia</taxon>
        <taxon>Lophotrochozoa</taxon>
        <taxon>Platyhelminthes</taxon>
        <taxon>Trematoda</taxon>
        <taxon>Digenea</taxon>
        <taxon>Opisthorchiida</taxon>
        <taxon>Opisthorchiata</taxon>
        <taxon>Opisthorchiidae</taxon>
        <taxon>Opisthorchis</taxon>
    </lineage>
</organism>
<dbReference type="RefSeq" id="XP_009177612.1">
    <property type="nucleotide sequence ID" value="XM_009179348.1"/>
</dbReference>
<name>A0A074YV57_OPIVI</name>
<feature type="domain" description="Lon N-terminal" evidence="1">
    <location>
        <begin position="6"/>
        <end position="41"/>
    </location>
</feature>